<comment type="caution">
    <text evidence="1">The sequence shown here is derived from an EMBL/GenBank/DDBJ whole genome shotgun (WGS) entry which is preliminary data.</text>
</comment>
<keyword evidence="2" id="KW-1185">Reference proteome</keyword>
<dbReference type="Proteomes" id="UP000618591">
    <property type="component" value="Unassembled WGS sequence"/>
</dbReference>
<organism evidence="1 2">
    <name type="scientific">Sphingomonas psychrolutea</name>
    <dbReference type="NCBI Taxonomy" id="1259676"/>
    <lineage>
        <taxon>Bacteria</taxon>
        <taxon>Pseudomonadati</taxon>
        <taxon>Pseudomonadota</taxon>
        <taxon>Alphaproteobacteria</taxon>
        <taxon>Sphingomonadales</taxon>
        <taxon>Sphingomonadaceae</taxon>
        <taxon>Sphingomonas</taxon>
    </lineage>
</organism>
<reference evidence="2" key="1">
    <citation type="journal article" date="2019" name="Int. J. Syst. Evol. Microbiol.">
        <title>The Global Catalogue of Microorganisms (GCM) 10K type strain sequencing project: providing services to taxonomists for standard genome sequencing and annotation.</title>
        <authorList>
            <consortium name="The Broad Institute Genomics Platform"/>
            <consortium name="The Broad Institute Genome Sequencing Center for Infectious Disease"/>
            <person name="Wu L."/>
            <person name="Ma J."/>
        </authorList>
    </citation>
    <scope>NUCLEOTIDE SEQUENCE [LARGE SCALE GENOMIC DNA]</scope>
    <source>
        <strain evidence="2">CGMCC 1.10106</strain>
    </source>
</reference>
<protein>
    <submittedName>
        <fullName evidence="1">Uncharacterized protein</fullName>
    </submittedName>
</protein>
<dbReference type="RefSeq" id="WP_188447285.1">
    <property type="nucleotide sequence ID" value="NZ_BMDW01000012.1"/>
</dbReference>
<evidence type="ECO:0000313" key="2">
    <source>
        <dbReference type="Proteomes" id="UP000618591"/>
    </source>
</evidence>
<sequence length="81" mass="8424">MLIATLVALSTAAAVTSPTKPVTLKPMCRNPGIILAKSEGSVTIRPLADAPPARQIKAVVREIEGCNTPIVVNAEVGTPHR</sequence>
<gene>
    <name evidence="1" type="ORF">GCM10011395_21340</name>
</gene>
<proteinExistence type="predicted"/>
<dbReference type="EMBL" id="BMDW01000012">
    <property type="protein sequence ID" value="GGA50726.1"/>
    <property type="molecule type" value="Genomic_DNA"/>
</dbReference>
<name>A0ABQ1GV85_9SPHN</name>
<evidence type="ECO:0000313" key="1">
    <source>
        <dbReference type="EMBL" id="GGA50726.1"/>
    </source>
</evidence>
<accession>A0ABQ1GV85</accession>